<evidence type="ECO:0008006" key="4">
    <source>
        <dbReference type="Google" id="ProtNLM"/>
    </source>
</evidence>
<gene>
    <name evidence="2" type="ORF">SUNI508_08168</name>
</gene>
<comment type="caution">
    <text evidence="2">The sequence shown here is derived from an EMBL/GenBank/DDBJ whole genome shotgun (WGS) entry which is preliminary data.</text>
</comment>
<proteinExistence type="predicted"/>
<dbReference type="EMBL" id="JARVKF010000385">
    <property type="protein sequence ID" value="KAK9418441.1"/>
    <property type="molecule type" value="Genomic_DNA"/>
</dbReference>
<dbReference type="PANTHER" id="PTHR35569:SF1">
    <property type="entry name" value="CYANAMIDE HYDRATASE DDI2-RELATED"/>
    <property type="match status" value="1"/>
</dbReference>
<organism evidence="2 3">
    <name type="scientific">Seiridium unicorne</name>
    <dbReference type="NCBI Taxonomy" id="138068"/>
    <lineage>
        <taxon>Eukaryota</taxon>
        <taxon>Fungi</taxon>
        <taxon>Dikarya</taxon>
        <taxon>Ascomycota</taxon>
        <taxon>Pezizomycotina</taxon>
        <taxon>Sordariomycetes</taxon>
        <taxon>Xylariomycetidae</taxon>
        <taxon>Amphisphaeriales</taxon>
        <taxon>Sporocadaceae</taxon>
        <taxon>Seiridium</taxon>
    </lineage>
</organism>
<evidence type="ECO:0000313" key="3">
    <source>
        <dbReference type="Proteomes" id="UP001408356"/>
    </source>
</evidence>
<dbReference type="PANTHER" id="PTHR35569">
    <property type="entry name" value="CYANAMIDE HYDRATASE DDI2-RELATED"/>
    <property type="match status" value="1"/>
</dbReference>
<feature type="signal peptide" evidence="1">
    <location>
        <begin position="1"/>
        <end position="22"/>
    </location>
</feature>
<evidence type="ECO:0000256" key="1">
    <source>
        <dbReference type="SAM" id="SignalP"/>
    </source>
</evidence>
<dbReference type="Proteomes" id="UP001408356">
    <property type="component" value="Unassembled WGS sequence"/>
</dbReference>
<keyword evidence="3" id="KW-1185">Reference proteome</keyword>
<evidence type="ECO:0000313" key="2">
    <source>
        <dbReference type="EMBL" id="KAK9418441.1"/>
    </source>
</evidence>
<dbReference type="SUPFAM" id="SSF109604">
    <property type="entry name" value="HD-domain/PDEase-like"/>
    <property type="match status" value="1"/>
</dbReference>
<keyword evidence="1" id="KW-0732">Signal</keyword>
<name>A0ABR2UV38_9PEZI</name>
<protein>
    <recommendedName>
        <fullName evidence="4">HD domain-containing protein</fullName>
    </recommendedName>
</protein>
<accession>A0ABR2UV38</accession>
<sequence>MQFKRSHLRYLLQAATLILAHASPTVLRNATGHGQYPTREIAGVAVIDTPIVRAAHDLAYEYSVSYLYKHVMRSWLFGTLILANNASLAATIDPEVHAVSALLHDLGVAEGSPFISTDKRFEVDGAIAARDFVRNYTVAHSGAEKKWDQINQQLVWDSIALHAQPSIATYKEPVVATTSDGILIDFSGPDHGVTQAQYNAVLAEFPRDAFLSGFNHTLLWLAQTKPNTTIDTWQQPWGDYFVDGFSAVGQRVFDLIVGVHYELIEWR</sequence>
<reference evidence="2 3" key="1">
    <citation type="journal article" date="2024" name="J. Plant Pathol.">
        <title>Sequence and assembly of the genome of Seiridium unicorne, isolate CBS 538.82, causal agent of cypress canker disease.</title>
        <authorList>
            <person name="Scali E."/>
            <person name="Rocca G.D."/>
            <person name="Danti R."/>
            <person name="Garbelotto M."/>
            <person name="Barberini S."/>
            <person name="Baroncelli R."/>
            <person name="Emiliani G."/>
        </authorList>
    </citation>
    <scope>NUCLEOTIDE SEQUENCE [LARGE SCALE GENOMIC DNA]</scope>
    <source>
        <strain evidence="2 3">BM-138-508</strain>
    </source>
</reference>
<feature type="chain" id="PRO_5047482928" description="HD domain-containing protein" evidence="1">
    <location>
        <begin position="23"/>
        <end position="267"/>
    </location>
</feature>